<dbReference type="InterPro" id="IPR053151">
    <property type="entry name" value="RNase_H-like"/>
</dbReference>
<dbReference type="PANTHER" id="PTHR47723">
    <property type="entry name" value="OS05G0353850 PROTEIN"/>
    <property type="match status" value="1"/>
</dbReference>
<dbReference type="GO" id="GO:0004523">
    <property type="term" value="F:RNA-DNA hybrid ribonuclease activity"/>
    <property type="evidence" value="ECO:0007669"/>
    <property type="project" value="InterPro"/>
</dbReference>
<dbReference type="InterPro" id="IPR044730">
    <property type="entry name" value="RNase_H-like_dom_plant"/>
</dbReference>
<proteinExistence type="predicted"/>
<dbReference type="SUPFAM" id="SSF53098">
    <property type="entry name" value="Ribonuclease H-like"/>
    <property type="match status" value="1"/>
</dbReference>
<name>A0A6J5V440_PRUAR</name>
<dbReference type="AlphaFoldDB" id="A0A6J5V440"/>
<evidence type="ECO:0000259" key="1">
    <source>
        <dbReference type="Pfam" id="PF13456"/>
    </source>
</evidence>
<dbReference type="Proteomes" id="UP000507222">
    <property type="component" value="Unassembled WGS sequence"/>
</dbReference>
<sequence length="393" mass="44776">MQWREDLLQAWFSAEEVRCIRNIPLSFRDPPDALIWHFERGGQYTVRTGHEVARRVLLQQDEDDTTTNGGPIVAFDHVWKKIWKVRVPPKVRIFIWRALLNILPTKDNLGHRGIAELGGCVFCGADETVVHVLLQCPMAIASWSLFPAWAHFNTDSTEEFKMWFHGFAADHPTQELEKVMMCMWMLWFERNQMIWTGRHRSSTEIVSGAMYCLQEFQELHPPPKKHISRAKAKWLRPPTGAIKINVSGMFHVESSFGGVGLVVRNYTGAFLACKLVVLRGVSNPLHAKLVALREGLIYAAKWSNLDCHIEGDSQGALHSVQQGQADLSHLGCLIEDCKILLAKQERVYLRFTERKANGVATRLAHYALHSQEAAEWVTDPPVFLQDVLFSDVM</sequence>
<protein>
    <recommendedName>
        <fullName evidence="5">Reverse transcriptase zinc-binding domain-containing protein</fullName>
    </recommendedName>
</protein>
<evidence type="ECO:0000313" key="3">
    <source>
        <dbReference type="EMBL" id="CAB4283749.1"/>
    </source>
</evidence>
<accession>A0A6J5V440</accession>
<organism evidence="3 4">
    <name type="scientific">Prunus armeniaca</name>
    <name type="common">Apricot</name>
    <name type="synonym">Armeniaca vulgaris</name>
    <dbReference type="NCBI Taxonomy" id="36596"/>
    <lineage>
        <taxon>Eukaryota</taxon>
        <taxon>Viridiplantae</taxon>
        <taxon>Streptophyta</taxon>
        <taxon>Embryophyta</taxon>
        <taxon>Tracheophyta</taxon>
        <taxon>Spermatophyta</taxon>
        <taxon>Magnoliopsida</taxon>
        <taxon>eudicotyledons</taxon>
        <taxon>Gunneridae</taxon>
        <taxon>Pentapetalae</taxon>
        <taxon>rosids</taxon>
        <taxon>fabids</taxon>
        <taxon>Rosales</taxon>
        <taxon>Rosaceae</taxon>
        <taxon>Amygdaloideae</taxon>
        <taxon>Amygdaleae</taxon>
        <taxon>Prunus</taxon>
    </lineage>
</organism>
<dbReference type="Pfam" id="PF13966">
    <property type="entry name" value="zf-RVT"/>
    <property type="match status" value="1"/>
</dbReference>
<evidence type="ECO:0000313" key="4">
    <source>
        <dbReference type="Proteomes" id="UP000507222"/>
    </source>
</evidence>
<evidence type="ECO:0000259" key="2">
    <source>
        <dbReference type="Pfam" id="PF13966"/>
    </source>
</evidence>
<reference evidence="3 4" key="1">
    <citation type="submission" date="2020-05" db="EMBL/GenBank/DDBJ databases">
        <authorList>
            <person name="Campoy J."/>
            <person name="Schneeberger K."/>
            <person name="Spophaly S."/>
        </authorList>
    </citation>
    <scope>NUCLEOTIDE SEQUENCE [LARGE SCALE GENOMIC DNA]</scope>
    <source>
        <strain evidence="3">PruArmRojPasFocal</strain>
    </source>
</reference>
<gene>
    <name evidence="3" type="ORF">CURHAP_LOCUS38931</name>
</gene>
<dbReference type="InterPro" id="IPR002156">
    <property type="entry name" value="RNaseH_domain"/>
</dbReference>
<evidence type="ECO:0008006" key="5">
    <source>
        <dbReference type="Google" id="ProtNLM"/>
    </source>
</evidence>
<dbReference type="InterPro" id="IPR036397">
    <property type="entry name" value="RNaseH_sf"/>
</dbReference>
<dbReference type="PANTHER" id="PTHR47723:SF19">
    <property type="entry name" value="POLYNUCLEOTIDYL TRANSFERASE, RIBONUCLEASE H-LIKE SUPERFAMILY PROTEIN"/>
    <property type="match status" value="1"/>
</dbReference>
<dbReference type="GO" id="GO:0003676">
    <property type="term" value="F:nucleic acid binding"/>
    <property type="evidence" value="ECO:0007669"/>
    <property type="project" value="InterPro"/>
</dbReference>
<dbReference type="InterPro" id="IPR026960">
    <property type="entry name" value="RVT-Znf"/>
</dbReference>
<dbReference type="Gene3D" id="3.30.420.10">
    <property type="entry name" value="Ribonuclease H-like superfamily/Ribonuclease H"/>
    <property type="match status" value="1"/>
</dbReference>
<feature type="domain" description="RNase H type-1" evidence="1">
    <location>
        <begin position="245"/>
        <end position="367"/>
    </location>
</feature>
<dbReference type="InterPro" id="IPR012337">
    <property type="entry name" value="RNaseH-like_sf"/>
</dbReference>
<feature type="domain" description="Reverse transcriptase zinc-binding" evidence="2">
    <location>
        <begin position="77"/>
        <end position="143"/>
    </location>
</feature>
<dbReference type="Pfam" id="PF13456">
    <property type="entry name" value="RVT_3"/>
    <property type="match status" value="1"/>
</dbReference>
<dbReference type="EMBL" id="CAEKDK010000006">
    <property type="protein sequence ID" value="CAB4283749.1"/>
    <property type="molecule type" value="Genomic_DNA"/>
</dbReference>
<dbReference type="CDD" id="cd06222">
    <property type="entry name" value="RNase_H_like"/>
    <property type="match status" value="1"/>
</dbReference>